<accession>A0A9W8LSQ1</accession>
<feature type="non-terminal residue" evidence="2">
    <location>
        <position position="72"/>
    </location>
</feature>
<evidence type="ECO:0000313" key="3">
    <source>
        <dbReference type="Proteomes" id="UP001140094"/>
    </source>
</evidence>
<protein>
    <submittedName>
        <fullName evidence="2">Uncharacterized protein</fullName>
    </submittedName>
</protein>
<keyword evidence="3" id="KW-1185">Reference proteome</keyword>
<dbReference type="Proteomes" id="UP001140094">
    <property type="component" value="Unassembled WGS sequence"/>
</dbReference>
<dbReference type="AlphaFoldDB" id="A0A9W8LSQ1"/>
<name>A0A9W8LSQ1_9FUNG</name>
<feature type="region of interest" description="Disordered" evidence="1">
    <location>
        <begin position="34"/>
        <end position="58"/>
    </location>
</feature>
<dbReference type="EMBL" id="JANBUO010001216">
    <property type="protein sequence ID" value="KAJ2799254.1"/>
    <property type="molecule type" value="Genomic_DNA"/>
</dbReference>
<feature type="compositionally biased region" description="Low complexity" evidence="1">
    <location>
        <begin position="35"/>
        <end position="58"/>
    </location>
</feature>
<comment type="caution">
    <text evidence="2">The sequence shown here is derived from an EMBL/GenBank/DDBJ whole genome shotgun (WGS) entry which is preliminary data.</text>
</comment>
<proteinExistence type="predicted"/>
<gene>
    <name evidence="2" type="ORF">H4R20_004513</name>
</gene>
<dbReference type="OrthoDB" id="5591136at2759"/>
<sequence length="72" mass="7705">MKPASSTDHNGLLVENEHLKTRVRLIGPDGLPLVTSYADPPTPTATSSSSFPTPDTTAWSPKYRVELVNGAL</sequence>
<evidence type="ECO:0000256" key="1">
    <source>
        <dbReference type="SAM" id="MobiDB-lite"/>
    </source>
</evidence>
<evidence type="ECO:0000313" key="2">
    <source>
        <dbReference type="EMBL" id="KAJ2799254.1"/>
    </source>
</evidence>
<reference evidence="2" key="1">
    <citation type="submission" date="2022-07" db="EMBL/GenBank/DDBJ databases">
        <title>Phylogenomic reconstructions and comparative analyses of Kickxellomycotina fungi.</title>
        <authorList>
            <person name="Reynolds N.K."/>
            <person name="Stajich J.E."/>
            <person name="Barry K."/>
            <person name="Grigoriev I.V."/>
            <person name="Crous P."/>
            <person name="Smith M.E."/>
        </authorList>
    </citation>
    <scope>NUCLEOTIDE SEQUENCE</scope>
    <source>
        <strain evidence="2">NRRL 1565</strain>
    </source>
</reference>
<organism evidence="2 3">
    <name type="scientific">Coemansia guatemalensis</name>
    <dbReference type="NCBI Taxonomy" id="2761395"/>
    <lineage>
        <taxon>Eukaryota</taxon>
        <taxon>Fungi</taxon>
        <taxon>Fungi incertae sedis</taxon>
        <taxon>Zoopagomycota</taxon>
        <taxon>Kickxellomycotina</taxon>
        <taxon>Kickxellomycetes</taxon>
        <taxon>Kickxellales</taxon>
        <taxon>Kickxellaceae</taxon>
        <taxon>Coemansia</taxon>
    </lineage>
</organism>